<dbReference type="GeneID" id="107227234"/>
<dbReference type="InterPro" id="IPR035595">
    <property type="entry name" value="UDP_glycos_trans_CS"/>
</dbReference>
<keyword evidence="5" id="KW-0812">Transmembrane</keyword>
<keyword evidence="5" id="KW-1133">Transmembrane helix</keyword>
<keyword evidence="6" id="KW-1185">Reference proteome</keyword>
<evidence type="ECO:0000256" key="5">
    <source>
        <dbReference type="RuleBase" id="RU362059"/>
    </source>
</evidence>
<dbReference type="Gene3D" id="3.40.50.2000">
    <property type="entry name" value="Glycogen Phosphorylase B"/>
    <property type="match status" value="1"/>
</dbReference>
<evidence type="ECO:0000313" key="7">
    <source>
        <dbReference type="RefSeq" id="XP_046586905.1"/>
    </source>
</evidence>
<comment type="similarity">
    <text evidence="1 4">Belongs to the UDP-glycosyltransferase family.</text>
</comment>
<dbReference type="PROSITE" id="PS51257">
    <property type="entry name" value="PROKAR_LIPOPROTEIN"/>
    <property type="match status" value="1"/>
</dbReference>
<dbReference type="PANTHER" id="PTHR48043:SF145">
    <property type="entry name" value="FI06409P-RELATED"/>
    <property type="match status" value="1"/>
</dbReference>
<dbReference type="InterPro" id="IPR050271">
    <property type="entry name" value="UDP-glycosyltransferase"/>
</dbReference>
<name>A0ABM3FFW7_NEOLC</name>
<keyword evidence="5" id="KW-0472">Membrane</keyword>
<evidence type="ECO:0000256" key="2">
    <source>
        <dbReference type="ARBA" id="ARBA00022676"/>
    </source>
</evidence>
<accession>A0ABM3FFW7</accession>
<dbReference type="PANTHER" id="PTHR48043">
    <property type="entry name" value="EG:EG0003.4 PROTEIN-RELATED"/>
    <property type="match status" value="1"/>
</dbReference>
<keyword evidence="2 4" id="KW-0328">Glycosyltransferase</keyword>
<keyword evidence="5" id="KW-0732">Signal</keyword>
<feature type="chain" id="PRO_5044949321" description="UDP-glucuronosyltransferase" evidence="5">
    <location>
        <begin position="28"/>
        <end position="529"/>
    </location>
</feature>
<dbReference type="EC" id="2.4.1.17" evidence="5"/>
<comment type="subcellular location">
    <subcellularLocation>
        <location evidence="5">Membrane</location>
        <topology evidence="5">Single-pass membrane protein</topology>
    </subcellularLocation>
</comment>
<dbReference type="PROSITE" id="PS00375">
    <property type="entry name" value="UDPGT"/>
    <property type="match status" value="1"/>
</dbReference>
<comment type="catalytic activity">
    <reaction evidence="5">
        <text>glucuronate acceptor + UDP-alpha-D-glucuronate = acceptor beta-D-glucuronoside + UDP + H(+)</text>
        <dbReference type="Rhea" id="RHEA:21032"/>
        <dbReference type="ChEBI" id="CHEBI:15378"/>
        <dbReference type="ChEBI" id="CHEBI:58052"/>
        <dbReference type="ChEBI" id="CHEBI:58223"/>
        <dbReference type="ChEBI" id="CHEBI:132367"/>
        <dbReference type="ChEBI" id="CHEBI:132368"/>
        <dbReference type="EC" id="2.4.1.17"/>
    </reaction>
</comment>
<dbReference type="Proteomes" id="UP000829291">
    <property type="component" value="Chromosome 2"/>
</dbReference>
<evidence type="ECO:0000256" key="3">
    <source>
        <dbReference type="ARBA" id="ARBA00022679"/>
    </source>
</evidence>
<proteinExistence type="inferred from homology"/>
<dbReference type="RefSeq" id="XP_046586905.1">
    <property type="nucleotide sequence ID" value="XM_046730949.1"/>
</dbReference>
<dbReference type="Pfam" id="PF00201">
    <property type="entry name" value="UDPGT"/>
    <property type="match status" value="1"/>
</dbReference>
<dbReference type="CDD" id="cd03784">
    <property type="entry name" value="GT1_Gtf-like"/>
    <property type="match status" value="1"/>
</dbReference>
<evidence type="ECO:0000256" key="4">
    <source>
        <dbReference type="RuleBase" id="RU003718"/>
    </source>
</evidence>
<feature type="transmembrane region" description="Helical" evidence="5">
    <location>
        <begin position="489"/>
        <end position="512"/>
    </location>
</feature>
<gene>
    <name evidence="7" type="primary">LOC107227234</name>
</gene>
<dbReference type="InterPro" id="IPR002213">
    <property type="entry name" value="UDP_glucos_trans"/>
</dbReference>
<keyword evidence="3 4" id="KW-0808">Transferase</keyword>
<reference evidence="7" key="1">
    <citation type="submission" date="2025-08" db="UniProtKB">
        <authorList>
            <consortium name="RefSeq"/>
        </authorList>
    </citation>
    <scope>IDENTIFICATION</scope>
    <source>
        <tissue evidence="7">Thorax and Abdomen</tissue>
    </source>
</reference>
<protein>
    <recommendedName>
        <fullName evidence="5">UDP-glucuronosyltransferase</fullName>
        <ecNumber evidence="5">2.4.1.17</ecNumber>
    </recommendedName>
</protein>
<dbReference type="SUPFAM" id="SSF53756">
    <property type="entry name" value="UDP-Glycosyltransferase/glycogen phosphorylase"/>
    <property type="match status" value="1"/>
</dbReference>
<feature type="signal peptide" evidence="5">
    <location>
        <begin position="1"/>
        <end position="27"/>
    </location>
</feature>
<organism evidence="6 7">
    <name type="scientific">Neodiprion lecontei</name>
    <name type="common">Redheaded pine sawfly</name>
    <dbReference type="NCBI Taxonomy" id="441921"/>
    <lineage>
        <taxon>Eukaryota</taxon>
        <taxon>Metazoa</taxon>
        <taxon>Ecdysozoa</taxon>
        <taxon>Arthropoda</taxon>
        <taxon>Hexapoda</taxon>
        <taxon>Insecta</taxon>
        <taxon>Pterygota</taxon>
        <taxon>Neoptera</taxon>
        <taxon>Endopterygota</taxon>
        <taxon>Hymenoptera</taxon>
        <taxon>Tenthredinoidea</taxon>
        <taxon>Diprionidae</taxon>
        <taxon>Diprioninae</taxon>
        <taxon>Neodiprion</taxon>
    </lineage>
</organism>
<evidence type="ECO:0000256" key="1">
    <source>
        <dbReference type="ARBA" id="ARBA00009995"/>
    </source>
</evidence>
<evidence type="ECO:0000313" key="6">
    <source>
        <dbReference type="Proteomes" id="UP000829291"/>
    </source>
</evidence>
<sequence length="529" mass="58927">MQVKMKLTHLLLVSLSCIICFGRHAKGARILGMFPLQGKSHFAMFKEVLKSLANAGHRVDVVSHFPLENAPPNYTDIISLRGTGIVVHNSMTYELLQSISSAPMEVVIKLAGNDVCESLGKPEMQNLIKNPPTDPPYDLVITELFFASCYFAFGRHLKVPVIGLSSATIMPQANAPLGNPLNTAIVSEISDRPASHMNFRQRLTNTLTTVYMNLQSRYYMKAQNDMVKKYFGPDMPDVEELERDMSLLLVNTHPIFHGIRPLTPAVVEVPGLHIHDEHSTMPVHLMKWLDDSSDGFIYFSFGSMIQFESFPSADVVEMYAAFAKVAPLRVLLKVADPDKLPPGCPDNVLHLPWVPQVQVLKHENIRGFITHGGLMGLQEAVAYAVPLIGIPLFGDQMSNINICVERGIAVRLNYMDLKADEIVAAIKTVSQDPKYKKNMDAASKQFLDRPKSPHDTAVFWIEYILKHGADSLRSPAIKLTWWQVALLDVYGSVLAALLLVLYAFKVIFFCIVRRAFGTGKMSPLAKKTN</sequence>